<reference evidence="1 2" key="1">
    <citation type="journal article" date="2013" name="Genome Announc.">
        <title>Genome Sequence of Lactobacillus gastricus PS3, a Strain Isolated from Human Milk.</title>
        <authorList>
            <person name="Martin V."/>
            <person name="Cardenas N."/>
            <person name="Jimenez E."/>
            <person name="Maldonado A."/>
            <person name="Rodriguez J.M."/>
            <person name="Fernandez L."/>
        </authorList>
    </citation>
    <scope>NUCLEOTIDE SEQUENCE [LARGE SCALE GENOMIC DNA]</scope>
    <source>
        <strain evidence="1 2">PS3</strain>
    </source>
</reference>
<name>H4GJY8_9LACO</name>
<dbReference type="STRING" id="1144300.PS3_13755"/>
<evidence type="ECO:0000313" key="1">
    <source>
        <dbReference type="EMBL" id="EHS86005.1"/>
    </source>
</evidence>
<organism evidence="1 2">
    <name type="scientific">Limosilactobacillus gastricus PS3</name>
    <dbReference type="NCBI Taxonomy" id="1144300"/>
    <lineage>
        <taxon>Bacteria</taxon>
        <taxon>Bacillati</taxon>
        <taxon>Bacillota</taxon>
        <taxon>Bacilli</taxon>
        <taxon>Lactobacillales</taxon>
        <taxon>Lactobacillaceae</taxon>
        <taxon>Limosilactobacillus</taxon>
    </lineage>
</organism>
<evidence type="ECO:0000313" key="2">
    <source>
        <dbReference type="Proteomes" id="UP000004567"/>
    </source>
</evidence>
<dbReference type="Proteomes" id="UP000004567">
    <property type="component" value="Unassembled WGS sequence"/>
</dbReference>
<dbReference type="SUPFAM" id="SSF89360">
    <property type="entry name" value="HesB-like domain"/>
    <property type="match status" value="1"/>
</dbReference>
<proteinExistence type="predicted"/>
<dbReference type="AlphaFoldDB" id="H4GJY8"/>
<sequence>MSEITKTKITLTPQISEWFRKEMNLEPGNGIRFFGRVYGATNAHTGFSAAMSRCDQPNSPVVDEVIDGIHYYIQDSDFWFFNGLDLEVSYDEAIDGPAYHFKPNDGSKLDAKASASH</sequence>
<gene>
    <name evidence="1" type="ORF">PS3_13755</name>
</gene>
<dbReference type="PATRIC" id="fig|1144300.3.peg.1193"/>
<dbReference type="InterPro" id="IPR035903">
    <property type="entry name" value="HesB-like_dom_sf"/>
</dbReference>
<dbReference type="EMBL" id="AICN01000051">
    <property type="protein sequence ID" value="EHS86005.1"/>
    <property type="molecule type" value="Genomic_DNA"/>
</dbReference>
<dbReference type="RefSeq" id="WP_007122371.1">
    <property type="nucleotide sequence ID" value="NZ_AICN01000051.1"/>
</dbReference>
<comment type="caution">
    <text evidence="1">The sequence shown here is derived from an EMBL/GenBank/DDBJ whole genome shotgun (WGS) entry which is preliminary data.</text>
</comment>
<protein>
    <submittedName>
        <fullName evidence="1">HesB/YadR/YfhF-family protein</fullName>
    </submittedName>
</protein>
<accession>H4GJY8</accession>